<keyword evidence="5 8" id="KW-0697">Rotamase</keyword>
<protein>
    <recommendedName>
        <fullName evidence="4">Parvulin-like PPIase</fullName>
        <ecNumber evidence="3">5.2.1.8</ecNumber>
    </recommendedName>
    <alternativeName>
        <fullName evidence="6">Peptidyl-prolyl cis-trans isomerase plp</fullName>
    </alternativeName>
    <alternativeName>
        <fullName evidence="7">Rotamase plp</fullName>
    </alternativeName>
</protein>
<keyword evidence="9" id="KW-0732">Signal</keyword>
<feature type="domain" description="PpiC" evidence="10">
    <location>
        <begin position="135"/>
        <end position="225"/>
    </location>
</feature>
<dbReference type="EMBL" id="FODS01000001">
    <property type="protein sequence ID" value="SEO09013.1"/>
    <property type="molecule type" value="Genomic_DNA"/>
</dbReference>
<organism evidence="11 12">
    <name type="scientific">Salinihabitans flavidus</name>
    <dbReference type="NCBI Taxonomy" id="569882"/>
    <lineage>
        <taxon>Bacteria</taxon>
        <taxon>Pseudomonadati</taxon>
        <taxon>Pseudomonadota</taxon>
        <taxon>Alphaproteobacteria</taxon>
        <taxon>Rhodobacterales</taxon>
        <taxon>Roseobacteraceae</taxon>
        <taxon>Salinihabitans</taxon>
    </lineage>
</organism>
<evidence type="ECO:0000256" key="7">
    <source>
        <dbReference type="ARBA" id="ARBA00031484"/>
    </source>
</evidence>
<accession>A0A1H8LV91</accession>
<dbReference type="InterPro" id="IPR046357">
    <property type="entry name" value="PPIase_dom_sf"/>
</dbReference>
<evidence type="ECO:0000256" key="5">
    <source>
        <dbReference type="ARBA" id="ARBA00023110"/>
    </source>
</evidence>
<evidence type="ECO:0000256" key="6">
    <source>
        <dbReference type="ARBA" id="ARBA00030642"/>
    </source>
</evidence>
<sequence length="285" mass="31271">MSKQLRFLWIAIFSVFLATPTLADETADADTVVATINGDEITLGQMILVRNSLPDQYDQLADDVLFDGILNQLVQQAVLAQSFTGDPPRRVELALENERRSLLAAEAVENLLGDSITDEAVQSYYDDKYVDFEGGREFNASHILVETEEEAAAIRSEIVNDGAEFSAMAEEKSTGPSGPSGGKLGWFGPGQMVQPFEEALKELEVGEVSDPVQTQFGWHLILLNETRLQEAPVLEDVRDEIVAEMQKQAVDDRIAELTEAADIDRSGAQSIDDPTVLKNIGLLEN</sequence>
<dbReference type="InterPro" id="IPR050245">
    <property type="entry name" value="PrsA_foldase"/>
</dbReference>
<dbReference type="STRING" id="569882.SAMN04490248_101310"/>
<evidence type="ECO:0000256" key="1">
    <source>
        <dbReference type="ARBA" id="ARBA00000971"/>
    </source>
</evidence>
<comment type="similarity">
    <text evidence="2">Belongs to the PpiC/parvulin rotamase family.</text>
</comment>
<evidence type="ECO:0000259" key="10">
    <source>
        <dbReference type="PROSITE" id="PS50198"/>
    </source>
</evidence>
<dbReference type="EC" id="5.2.1.8" evidence="3"/>
<evidence type="ECO:0000256" key="3">
    <source>
        <dbReference type="ARBA" id="ARBA00013194"/>
    </source>
</evidence>
<name>A0A1H8LV91_9RHOB</name>
<evidence type="ECO:0000256" key="2">
    <source>
        <dbReference type="ARBA" id="ARBA00007656"/>
    </source>
</evidence>
<gene>
    <name evidence="11" type="ORF">SAMN04490248_101310</name>
</gene>
<dbReference type="Gene3D" id="3.10.50.40">
    <property type="match status" value="1"/>
</dbReference>
<dbReference type="PROSITE" id="PS50198">
    <property type="entry name" value="PPIC_PPIASE_2"/>
    <property type="match status" value="1"/>
</dbReference>
<dbReference type="SUPFAM" id="SSF54534">
    <property type="entry name" value="FKBP-like"/>
    <property type="match status" value="1"/>
</dbReference>
<dbReference type="AlphaFoldDB" id="A0A1H8LV91"/>
<feature type="chain" id="PRO_5011605475" description="Parvulin-like PPIase" evidence="9">
    <location>
        <begin position="24"/>
        <end position="285"/>
    </location>
</feature>
<dbReference type="GO" id="GO:0003755">
    <property type="term" value="F:peptidyl-prolyl cis-trans isomerase activity"/>
    <property type="evidence" value="ECO:0007669"/>
    <property type="project" value="UniProtKB-KW"/>
</dbReference>
<dbReference type="OrthoDB" id="14196at2"/>
<proteinExistence type="inferred from homology"/>
<feature type="signal peptide" evidence="9">
    <location>
        <begin position="1"/>
        <end position="23"/>
    </location>
</feature>
<reference evidence="11 12" key="1">
    <citation type="submission" date="2016-10" db="EMBL/GenBank/DDBJ databases">
        <authorList>
            <person name="de Groot N.N."/>
        </authorList>
    </citation>
    <scope>NUCLEOTIDE SEQUENCE [LARGE SCALE GENOMIC DNA]</scope>
    <source>
        <strain evidence="11 12">DSM 27842</strain>
    </source>
</reference>
<dbReference type="Pfam" id="PF00639">
    <property type="entry name" value="Rotamase"/>
    <property type="match status" value="1"/>
</dbReference>
<dbReference type="PANTHER" id="PTHR47245">
    <property type="entry name" value="PEPTIDYLPROLYL ISOMERASE"/>
    <property type="match status" value="1"/>
</dbReference>
<dbReference type="SUPFAM" id="SSF109998">
    <property type="entry name" value="Triger factor/SurA peptide-binding domain-like"/>
    <property type="match status" value="1"/>
</dbReference>
<keyword evidence="8 11" id="KW-0413">Isomerase</keyword>
<evidence type="ECO:0000313" key="12">
    <source>
        <dbReference type="Proteomes" id="UP000198893"/>
    </source>
</evidence>
<dbReference type="RefSeq" id="WP_093114865.1">
    <property type="nucleotide sequence ID" value="NZ_FODS01000001.1"/>
</dbReference>
<dbReference type="PANTHER" id="PTHR47245:SF2">
    <property type="entry name" value="PEPTIDYL-PROLYL CIS-TRANS ISOMERASE HP_0175-RELATED"/>
    <property type="match status" value="1"/>
</dbReference>
<dbReference type="Proteomes" id="UP000198893">
    <property type="component" value="Unassembled WGS sequence"/>
</dbReference>
<evidence type="ECO:0000313" key="11">
    <source>
        <dbReference type="EMBL" id="SEO09013.1"/>
    </source>
</evidence>
<keyword evidence="12" id="KW-1185">Reference proteome</keyword>
<evidence type="ECO:0000256" key="9">
    <source>
        <dbReference type="SAM" id="SignalP"/>
    </source>
</evidence>
<dbReference type="InterPro" id="IPR027304">
    <property type="entry name" value="Trigger_fact/SurA_dom_sf"/>
</dbReference>
<dbReference type="InterPro" id="IPR000297">
    <property type="entry name" value="PPIase_PpiC"/>
</dbReference>
<evidence type="ECO:0000256" key="4">
    <source>
        <dbReference type="ARBA" id="ARBA00018370"/>
    </source>
</evidence>
<evidence type="ECO:0000256" key="8">
    <source>
        <dbReference type="PROSITE-ProRule" id="PRU00278"/>
    </source>
</evidence>
<comment type="catalytic activity">
    <reaction evidence="1">
        <text>[protein]-peptidylproline (omega=180) = [protein]-peptidylproline (omega=0)</text>
        <dbReference type="Rhea" id="RHEA:16237"/>
        <dbReference type="Rhea" id="RHEA-COMP:10747"/>
        <dbReference type="Rhea" id="RHEA-COMP:10748"/>
        <dbReference type="ChEBI" id="CHEBI:83833"/>
        <dbReference type="ChEBI" id="CHEBI:83834"/>
        <dbReference type="EC" id="5.2.1.8"/>
    </reaction>
</comment>